<evidence type="ECO:0000256" key="2">
    <source>
        <dbReference type="SAM" id="SignalP"/>
    </source>
</evidence>
<reference evidence="3" key="1">
    <citation type="submission" date="2021-02" db="EMBL/GenBank/DDBJ databases">
        <authorList>
            <person name="Nowell W R."/>
        </authorList>
    </citation>
    <scope>NUCLEOTIDE SEQUENCE</scope>
</reference>
<protein>
    <recommendedName>
        <fullName evidence="6">G-protein coupled receptors family 1 profile domain-containing protein</fullName>
    </recommendedName>
</protein>
<keyword evidence="1" id="KW-0812">Transmembrane</keyword>
<feature type="transmembrane region" description="Helical" evidence="1">
    <location>
        <begin position="700"/>
        <end position="720"/>
    </location>
</feature>
<dbReference type="AlphaFoldDB" id="A0A814R3T8"/>
<evidence type="ECO:0000313" key="4">
    <source>
        <dbReference type="EMBL" id="CAF1505931.1"/>
    </source>
</evidence>
<sequence length="773" mass="88352">MLINNIPNIFIVFLLFLIGGTSVDVSSTIEATYSSVLTENHTIYSRPFSSGSIYYYETIEVVTTKSGLHTVVIDGRINPIAYLYKGYFDRFKTTHSQLDLITGYSDRNHFNATFELLIDTRYILVVTTFNSSVIGPFSITLFGSSIVQLERIHIEQFIESNYTSALSKDRDKYYALSCDFIPEYYYEAIQINVNKSDFYTVFGSVANINIGLVMFIYEHDFYAVIPRGNLSVQHDICIGTDLRHTTTKLLANIRYILVITTCSSSKTVDFSIQVLGRNNVSLRRTHSSLGFHSNYSSKLTTKSQMYDKNCIRSYYYYESLRLTIPIDGYYGFSTGKSSDININLYKNHFDPLNPRQNLVEIGRHGCSNGDRDGRYTAHLESDMTYTLLVTTSRPMRMTSFSIDVYGLSNITLHHFVDNSISCYVGGACNIQVKSIGLTLDDILRLEVNRNISIGDQPLLVKMSTTFATIMFITGIINSLCSILTFQNEKSRTVGCGLYLLASSVTSLLTITIFMLKVWFVVVTNMDTSVHSSILEGGCKSIESILKLFFYWDAWLNACVAVERAANVYKGISFDKEKSKRFARWIIFILPIVIMGTLVHEPLYRQVFMHETNETKRIDETRNVFEEIVIDRRFWCLTSYSHSIQNYNTAILFIHLLGPFLANLFSAIFIIIRSARRRLEAQKRQKYGEYLREQWNEHKQLVISSIILLFLSAPRLIISLLSGCTNVSDQAWLYLSAYFISFIPSILVFVVFVVPSSSYQKIFKESFLGICKRQ</sequence>
<feature type="transmembrane region" description="Helical" evidence="1">
    <location>
        <begin position="541"/>
        <end position="561"/>
    </location>
</feature>
<dbReference type="SUPFAM" id="SSF81321">
    <property type="entry name" value="Family A G protein-coupled receptor-like"/>
    <property type="match status" value="1"/>
</dbReference>
<proteinExistence type="predicted"/>
<keyword evidence="1" id="KW-1133">Transmembrane helix</keyword>
<dbReference type="Proteomes" id="UP000663852">
    <property type="component" value="Unassembled WGS sequence"/>
</dbReference>
<dbReference type="EMBL" id="CAJNOR010001349">
    <property type="protein sequence ID" value="CAF1126651.1"/>
    <property type="molecule type" value="Genomic_DNA"/>
</dbReference>
<keyword evidence="1" id="KW-0472">Membrane</keyword>
<accession>A0A814R3T8</accession>
<evidence type="ECO:0000256" key="1">
    <source>
        <dbReference type="SAM" id="Phobius"/>
    </source>
</evidence>
<dbReference type="Proteomes" id="UP000663828">
    <property type="component" value="Unassembled WGS sequence"/>
</dbReference>
<keyword evidence="2" id="KW-0732">Signal</keyword>
<evidence type="ECO:0008006" key="6">
    <source>
        <dbReference type="Google" id="ProtNLM"/>
    </source>
</evidence>
<feature type="transmembrane region" description="Helical" evidence="1">
    <location>
        <begin position="581"/>
        <end position="599"/>
    </location>
</feature>
<feature type="transmembrane region" description="Helical" evidence="1">
    <location>
        <begin position="466"/>
        <end position="485"/>
    </location>
</feature>
<gene>
    <name evidence="4" type="ORF">EDS130_LOCUS42930</name>
    <name evidence="3" type="ORF">XAT740_LOCUS19676</name>
</gene>
<keyword evidence="5" id="KW-1185">Reference proteome</keyword>
<feature type="transmembrane region" description="Helical" evidence="1">
    <location>
        <begin position="732"/>
        <end position="753"/>
    </location>
</feature>
<feature type="chain" id="PRO_5036225763" description="G-protein coupled receptors family 1 profile domain-containing protein" evidence="2">
    <location>
        <begin position="23"/>
        <end position="773"/>
    </location>
</feature>
<feature type="signal peptide" evidence="2">
    <location>
        <begin position="1"/>
        <end position="22"/>
    </location>
</feature>
<organism evidence="3 5">
    <name type="scientific">Adineta ricciae</name>
    <name type="common">Rotifer</name>
    <dbReference type="NCBI Taxonomy" id="249248"/>
    <lineage>
        <taxon>Eukaryota</taxon>
        <taxon>Metazoa</taxon>
        <taxon>Spiralia</taxon>
        <taxon>Gnathifera</taxon>
        <taxon>Rotifera</taxon>
        <taxon>Eurotatoria</taxon>
        <taxon>Bdelloidea</taxon>
        <taxon>Adinetida</taxon>
        <taxon>Adinetidae</taxon>
        <taxon>Adineta</taxon>
    </lineage>
</organism>
<feature type="transmembrane region" description="Helical" evidence="1">
    <location>
        <begin position="649"/>
        <end position="671"/>
    </location>
</feature>
<dbReference type="EMBL" id="CAJNOJ010000663">
    <property type="protein sequence ID" value="CAF1505931.1"/>
    <property type="molecule type" value="Genomic_DNA"/>
</dbReference>
<dbReference type="Gene3D" id="1.20.1070.10">
    <property type="entry name" value="Rhodopsin 7-helix transmembrane proteins"/>
    <property type="match status" value="1"/>
</dbReference>
<evidence type="ECO:0000313" key="5">
    <source>
        <dbReference type="Proteomes" id="UP000663828"/>
    </source>
</evidence>
<evidence type="ECO:0000313" key="3">
    <source>
        <dbReference type="EMBL" id="CAF1126651.1"/>
    </source>
</evidence>
<comment type="caution">
    <text evidence="3">The sequence shown here is derived from an EMBL/GenBank/DDBJ whole genome shotgun (WGS) entry which is preliminary data.</text>
</comment>
<feature type="transmembrane region" description="Helical" evidence="1">
    <location>
        <begin position="497"/>
        <end position="521"/>
    </location>
</feature>
<name>A0A814R3T8_ADIRI</name>